<dbReference type="SUPFAM" id="SSF55811">
    <property type="entry name" value="Nudix"/>
    <property type="match status" value="1"/>
</dbReference>
<dbReference type="InterPro" id="IPR015797">
    <property type="entry name" value="NUDIX_hydrolase-like_dom_sf"/>
</dbReference>
<accession>A0A397W3W5</accession>
<feature type="region of interest" description="Disordered" evidence="1">
    <location>
        <begin position="1"/>
        <end position="36"/>
    </location>
</feature>
<name>A0A397W3W5_9GLOM</name>
<dbReference type="AlphaFoldDB" id="A0A397W3W5"/>
<dbReference type="Proteomes" id="UP000266673">
    <property type="component" value="Unassembled WGS sequence"/>
</dbReference>
<sequence length="99" mass="11405">MSKAIPGEEHQNKEVGRSRKRNTHNAITKNTPQKPYLGMIQGTERKVEVYKDDYGIETLETEENAAIREMHEESGIYLDETKLQNILSETVPSQLEWTT</sequence>
<evidence type="ECO:0000313" key="3">
    <source>
        <dbReference type="Proteomes" id="UP000266673"/>
    </source>
</evidence>
<keyword evidence="3" id="KW-1185">Reference proteome</keyword>
<protein>
    <recommendedName>
        <fullName evidence="4">Nudix hydrolase domain-containing protein</fullName>
    </recommendedName>
</protein>
<proteinExistence type="predicted"/>
<dbReference type="EMBL" id="QKWP01000115">
    <property type="protein sequence ID" value="RIB26973.1"/>
    <property type="molecule type" value="Genomic_DNA"/>
</dbReference>
<evidence type="ECO:0008006" key="4">
    <source>
        <dbReference type="Google" id="ProtNLM"/>
    </source>
</evidence>
<reference evidence="2 3" key="1">
    <citation type="submission" date="2018-06" db="EMBL/GenBank/DDBJ databases">
        <title>Comparative genomics reveals the genomic features of Rhizophagus irregularis, R. cerebriforme, R. diaphanum and Gigaspora rosea, and their symbiotic lifestyle signature.</title>
        <authorList>
            <person name="Morin E."/>
            <person name="San Clemente H."/>
            <person name="Chen E.C.H."/>
            <person name="De La Providencia I."/>
            <person name="Hainaut M."/>
            <person name="Kuo A."/>
            <person name="Kohler A."/>
            <person name="Murat C."/>
            <person name="Tang N."/>
            <person name="Roy S."/>
            <person name="Loubradou J."/>
            <person name="Henrissat B."/>
            <person name="Grigoriev I.V."/>
            <person name="Corradi N."/>
            <person name="Roux C."/>
            <person name="Martin F.M."/>
        </authorList>
    </citation>
    <scope>NUCLEOTIDE SEQUENCE [LARGE SCALE GENOMIC DNA]</scope>
    <source>
        <strain evidence="2 3">DAOM 194757</strain>
    </source>
</reference>
<gene>
    <name evidence="2" type="ORF">C2G38_2161856</name>
</gene>
<evidence type="ECO:0000313" key="2">
    <source>
        <dbReference type="EMBL" id="RIB26973.1"/>
    </source>
</evidence>
<organism evidence="2 3">
    <name type="scientific">Gigaspora rosea</name>
    <dbReference type="NCBI Taxonomy" id="44941"/>
    <lineage>
        <taxon>Eukaryota</taxon>
        <taxon>Fungi</taxon>
        <taxon>Fungi incertae sedis</taxon>
        <taxon>Mucoromycota</taxon>
        <taxon>Glomeromycotina</taxon>
        <taxon>Glomeromycetes</taxon>
        <taxon>Diversisporales</taxon>
        <taxon>Gigasporaceae</taxon>
        <taxon>Gigaspora</taxon>
    </lineage>
</organism>
<comment type="caution">
    <text evidence="2">The sequence shown here is derived from an EMBL/GenBank/DDBJ whole genome shotgun (WGS) entry which is preliminary data.</text>
</comment>
<evidence type="ECO:0000256" key="1">
    <source>
        <dbReference type="SAM" id="MobiDB-lite"/>
    </source>
</evidence>
<dbReference type="OrthoDB" id="10005910at2759"/>
<feature type="compositionally biased region" description="Basic and acidic residues" evidence="1">
    <location>
        <begin position="1"/>
        <end position="17"/>
    </location>
</feature>
<feature type="compositionally biased region" description="Polar residues" evidence="1">
    <location>
        <begin position="24"/>
        <end position="33"/>
    </location>
</feature>